<sequence length="785" mass="88037">MVEIVSILIHRGHLIQFHLQHIVSSEEAETKLTANLFKYSPYIKSFEKVSVSEKALLHKTLPGNWTFVTCNKIFCELSGTVQPCILFRKQAASEKDALSITLYQLTDLKVLNGVTAAIPDKSRQFWKDESVFIVGGPALICFNLSAQKLIYLNINTQHIKSLSLAQNFAKIFLLKQQYNYSQTNITFLGVEKCCTPKNAGKCTVFVVTVARCHSKNVQVSINYRDPKVPSVYSSLIIAASTWETTPGSSLLMISNRNQLLCLRDGDIAGVCDIPLEHCDVIESVGKEEMAVAILLDRKATKSCAISLKKFEVLKVWNNAAHVTMGNFAHSGDVVENIFVLFSNDMFQMITPNGFALIPSAEDVLCQDNSTVEAFPLQSTVDHSCDMDYDLFSSPPDGEKMEERSEEALGKVISTLEKNVNKHKAAIDRLRYSLQQKYQVISVTRKALYKMNHNVHLVAQQKETLHLEDDDDMIDLFSSESCHNKAQITEDVEYVILQKTWQCVMYDQLVFGFELTNVSDKVLSKIAVILTPPSEIDSGNISAANRTVHSKMMRKASLNDWKTNQQIDRTSDFGCDHLLETVKPKEEFILVARMAIPIFSAGDSSPCSYRAAFTATLSDLGEKSKISEKEPESCYVFHAGQLNVTASNMVTHSSVVNANNLLEGISTEEIFQKVIPAIKSCHDHQSRLLLSSNSYDLVECCKVIFQSIGFVYHESVGFYFCNRVGPLYLSIIKSVPSPNRYLNLYLSCRSSQEEGLIVSYIHEQIPNDLFVQTKNTLLLDEQVLFE</sequence>
<dbReference type="InterPro" id="IPR033333">
    <property type="entry name" value="FANCB"/>
</dbReference>
<protein>
    <recommendedName>
        <fullName evidence="3">Fanconi anemia group B protein</fullName>
    </recommendedName>
</protein>
<organism evidence="1 2">
    <name type="scientific">Clavelina lepadiformis</name>
    <name type="common">Light-bulb sea squirt</name>
    <name type="synonym">Ascidia lepadiformis</name>
    <dbReference type="NCBI Taxonomy" id="159417"/>
    <lineage>
        <taxon>Eukaryota</taxon>
        <taxon>Metazoa</taxon>
        <taxon>Chordata</taxon>
        <taxon>Tunicata</taxon>
        <taxon>Ascidiacea</taxon>
        <taxon>Aplousobranchia</taxon>
        <taxon>Clavelinidae</taxon>
        <taxon>Clavelina</taxon>
    </lineage>
</organism>
<dbReference type="EMBL" id="CAWYQH010000097">
    <property type="protein sequence ID" value="CAK8684320.1"/>
    <property type="molecule type" value="Genomic_DNA"/>
</dbReference>
<evidence type="ECO:0000313" key="1">
    <source>
        <dbReference type="EMBL" id="CAK8684320.1"/>
    </source>
</evidence>
<reference evidence="1 2" key="1">
    <citation type="submission" date="2024-02" db="EMBL/GenBank/DDBJ databases">
        <authorList>
            <person name="Daric V."/>
            <person name="Darras S."/>
        </authorList>
    </citation>
    <scope>NUCLEOTIDE SEQUENCE [LARGE SCALE GENOMIC DNA]</scope>
</reference>
<name>A0ABP0FXK3_CLALP</name>
<accession>A0ABP0FXK3</accession>
<evidence type="ECO:0000313" key="2">
    <source>
        <dbReference type="Proteomes" id="UP001642483"/>
    </source>
</evidence>
<gene>
    <name evidence="1" type="ORF">CVLEPA_LOCUS15308</name>
</gene>
<keyword evidence="2" id="KW-1185">Reference proteome</keyword>
<comment type="caution">
    <text evidence="1">The sequence shown here is derived from an EMBL/GenBank/DDBJ whole genome shotgun (WGS) entry which is preliminary data.</text>
</comment>
<dbReference type="Proteomes" id="UP001642483">
    <property type="component" value="Unassembled WGS sequence"/>
</dbReference>
<proteinExistence type="predicted"/>
<evidence type="ECO:0008006" key="3">
    <source>
        <dbReference type="Google" id="ProtNLM"/>
    </source>
</evidence>
<dbReference type="PANTHER" id="PTHR28450:SF1">
    <property type="entry name" value="FANCONI ANEMIA GROUP B PROTEIN"/>
    <property type="match status" value="1"/>
</dbReference>
<dbReference type="PANTHER" id="PTHR28450">
    <property type="entry name" value="FANCONI ANEMIA GROUP B PROTEIN"/>
    <property type="match status" value="1"/>
</dbReference>